<evidence type="ECO:0000313" key="2">
    <source>
        <dbReference type="EMBL" id="CAL8110908.1"/>
    </source>
</evidence>
<dbReference type="Proteomes" id="UP001642540">
    <property type="component" value="Unassembled WGS sequence"/>
</dbReference>
<organism evidence="2 3">
    <name type="scientific">Orchesella dallaii</name>
    <dbReference type="NCBI Taxonomy" id="48710"/>
    <lineage>
        <taxon>Eukaryota</taxon>
        <taxon>Metazoa</taxon>
        <taxon>Ecdysozoa</taxon>
        <taxon>Arthropoda</taxon>
        <taxon>Hexapoda</taxon>
        <taxon>Collembola</taxon>
        <taxon>Entomobryomorpha</taxon>
        <taxon>Entomobryoidea</taxon>
        <taxon>Orchesellidae</taxon>
        <taxon>Orchesellinae</taxon>
        <taxon>Orchesella</taxon>
    </lineage>
</organism>
<dbReference type="PANTHER" id="PTHR10974">
    <property type="entry name" value="FI08016P-RELATED"/>
    <property type="match status" value="1"/>
</dbReference>
<dbReference type="InterPro" id="IPR017850">
    <property type="entry name" value="Alkaline_phosphatase_core_sf"/>
</dbReference>
<gene>
    <name evidence="2" type="ORF">ODALV1_LOCUS14544</name>
</gene>
<protein>
    <submittedName>
        <fullName evidence="2">Uncharacterized protein</fullName>
    </submittedName>
</protein>
<proteinExistence type="predicted"/>
<keyword evidence="1" id="KW-0812">Transmembrane</keyword>
<keyword evidence="1" id="KW-1133">Transmembrane helix</keyword>
<keyword evidence="3" id="KW-1185">Reference proteome</keyword>
<keyword evidence="1" id="KW-0472">Membrane</keyword>
<dbReference type="Pfam" id="PF02995">
    <property type="entry name" value="DUF229"/>
    <property type="match status" value="1"/>
</dbReference>
<dbReference type="PANTHER" id="PTHR10974:SF1">
    <property type="entry name" value="FI08016P-RELATED"/>
    <property type="match status" value="1"/>
</dbReference>
<dbReference type="InterPro" id="IPR004245">
    <property type="entry name" value="DUF229"/>
</dbReference>
<dbReference type="Gene3D" id="3.40.720.10">
    <property type="entry name" value="Alkaline Phosphatase, subunit A"/>
    <property type="match status" value="1"/>
</dbReference>
<evidence type="ECO:0000313" key="3">
    <source>
        <dbReference type="Proteomes" id="UP001642540"/>
    </source>
</evidence>
<accession>A0ABP1QTA9</accession>
<name>A0ABP1QTA9_9HEXA</name>
<sequence>MKLPRFYRRVHLKTIFCAFIVIIIFYYFLSMRGTYNNQNQVDLRLIYEELHQTNESSLKSYIVSTSTCNIPDFHPWDSSVQLLSTKCEPSDEVDPKCHERKNVRRWMYGTASDLVVNLTEIHASGYSWSALHCCYHVIERVEQPLDNYDTNADSVIRYSSKCHPIKNSRQRVTDEFIRVYCIATSVPLLEDVVYRELFAFPQLDKQVQGNISSSKEKSQISGSSSFNSPPNVVIIGIDTNSRLNSHRRLKKTLEVLKGIGAVEMFGYTKVGENTFPNTVAFLTGMDTKEMQPLCLHSDDDPQDDCPYVWKDFKNAGYLTSTIEDVPYAAGFNYLKTGFLRKPCDFYLRPFLLGVMMQPREHVWFAKCVGRYYIEELLLKYMKDVLDTGSKASSPVFIHSWFAVMSHHCINSPRFRDGLIATFLETVNKTNTVLILMSDHGDRYGKFRETALGWYEDKLPTMWIYLPPALRENFPSWEQSLRINSRRLSSHFDLYQTFTHLIRTFRNDVILQESFTPTVRRKGQSFLEPIPENRTCESAGIPSAYCACTEPQTLEISGDNKTVLLNAAAVAITFLEQNLPKECAKPVLKEIVSGKVMKMPRVGSIYVISMYTDPGNFLFEVTLRGDGDTKGFVIETLDDLLRMNKIERKANCVSSPVIERYCYCL</sequence>
<dbReference type="SUPFAM" id="SSF53649">
    <property type="entry name" value="Alkaline phosphatase-like"/>
    <property type="match status" value="1"/>
</dbReference>
<feature type="transmembrane region" description="Helical" evidence="1">
    <location>
        <begin position="12"/>
        <end position="29"/>
    </location>
</feature>
<dbReference type="EMBL" id="CAXLJM020000046">
    <property type="protein sequence ID" value="CAL8110908.1"/>
    <property type="molecule type" value="Genomic_DNA"/>
</dbReference>
<reference evidence="2 3" key="1">
    <citation type="submission" date="2024-08" db="EMBL/GenBank/DDBJ databases">
        <authorList>
            <person name="Cucini C."/>
            <person name="Frati F."/>
        </authorList>
    </citation>
    <scope>NUCLEOTIDE SEQUENCE [LARGE SCALE GENOMIC DNA]</scope>
</reference>
<evidence type="ECO:0000256" key="1">
    <source>
        <dbReference type="SAM" id="Phobius"/>
    </source>
</evidence>
<comment type="caution">
    <text evidence="2">The sequence shown here is derived from an EMBL/GenBank/DDBJ whole genome shotgun (WGS) entry which is preliminary data.</text>
</comment>
<dbReference type="CDD" id="cd16021">
    <property type="entry name" value="ALP_like"/>
    <property type="match status" value="1"/>
</dbReference>